<dbReference type="PANTHER" id="PTHR36838:SF1">
    <property type="entry name" value="SLR1864 PROTEIN"/>
    <property type="match status" value="1"/>
</dbReference>
<dbReference type="InterPro" id="IPR004776">
    <property type="entry name" value="Mem_transp_PIN-like"/>
</dbReference>
<reference evidence="8" key="1">
    <citation type="submission" date="2022-11" db="EMBL/GenBank/DDBJ databases">
        <title>Hoeflea poritis sp. nov., isolated from scleractinian coral Porites lutea.</title>
        <authorList>
            <person name="Zhang G."/>
            <person name="Wei Q."/>
            <person name="Cai L."/>
        </authorList>
    </citation>
    <scope>NUCLEOTIDE SEQUENCE</scope>
    <source>
        <strain evidence="8">E7-10</strain>
    </source>
</reference>
<dbReference type="PANTHER" id="PTHR36838">
    <property type="entry name" value="AUXIN EFFLUX CARRIER FAMILY PROTEIN"/>
    <property type="match status" value="1"/>
</dbReference>
<evidence type="ECO:0000256" key="5">
    <source>
        <dbReference type="ARBA" id="ARBA00022989"/>
    </source>
</evidence>
<feature type="transmembrane region" description="Helical" evidence="7">
    <location>
        <begin position="182"/>
        <end position="202"/>
    </location>
</feature>
<feature type="transmembrane region" description="Helical" evidence="7">
    <location>
        <begin position="269"/>
        <end position="291"/>
    </location>
</feature>
<comment type="caution">
    <text evidence="8">The sequence shown here is derived from an EMBL/GenBank/DDBJ whole genome shotgun (WGS) entry which is preliminary data.</text>
</comment>
<evidence type="ECO:0000313" key="9">
    <source>
        <dbReference type="Proteomes" id="UP001148313"/>
    </source>
</evidence>
<keyword evidence="3" id="KW-1003">Cell membrane</keyword>
<keyword evidence="6 7" id="KW-0472">Membrane</keyword>
<evidence type="ECO:0000256" key="7">
    <source>
        <dbReference type="SAM" id="Phobius"/>
    </source>
</evidence>
<dbReference type="RefSeq" id="WP_271087975.1">
    <property type="nucleotide sequence ID" value="NZ_JAPJZH010000002.1"/>
</dbReference>
<accession>A0ABT4VIC0</accession>
<evidence type="ECO:0000256" key="6">
    <source>
        <dbReference type="ARBA" id="ARBA00023136"/>
    </source>
</evidence>
<comment type="subcellular location">
    <subcellularLocation>
        <location evidence="1">Membrane</location>
        <topology evidence="1">Multi-pass membrane protein</topology>
    </subcellularLocation>
</comment>
<feature type="transmembrane region" description="Helical" evidence="7">
    <location>
        <begin position="107"/>
        <end position="134"/>
    </location>
</feature>
<feature type="transmembrane region" description="Helical" evidence="7">
    <location>
        <begin position="66"/>
        <end position="87"/>
    </location>
</feature>
<evidence type="ECO:0000256" key="4">
    <source>
        <dbReference type="ARBA" id="ARBA00022692"/>
    </source>
</evidence>
<evidence type="ECO:0000256" key="3">
    <source>
        <dbReference type="ARBA" id="ARBA00022475"/>
    </source>
</evidence>
<name>A0ABT4VIC0_9HYPH</name>
<keyword evidence="9" id="KW-1185">Reference proteome</keyword>
<evidence type="ECO:0000256" key="2">
    <source>
        <dbReference type="ARBA" id="ARBA00022448"/>
    </source>
</evidence>
<proteinExistence type="predicted"/>
<gene>
    <name evidence="8" type="ORF">OOZ53_03745</name>
</gene>
<feature type="transmembrane region" description="Helical" evidence="7">
    <location>
        <begin position="214"/>
        <end position="234"/>
    </location>
</feature>
<feature type="transmembrane region" description="Helical" evidence="7">
    <location>
        <begin position="5"/>
        <end position="22"/>
    </location>
</feature>
<dbReference type="Pfam" id="PF03547">
    <property type="entry name" value="Mem_trans"/>
    <property type="match status" value="2"/>
</dbReference>
<evidence type="ECO:0000256" key="1">
    <source>
        <dbReference type="ARBA" id="ARBA00004141"/>
    </source>
</evidence>
<sequence>MYGQILNVVGPIFVMTFVGYVLGRSKLQLDSATISSLVLLVATPCLIFSTLTSLDISGETVAKMALSAVLCVSIAALLGLAVLKLAGMSYRTFLPSLMMPNSGNIGLPLVLLAFGETGLALGISYFFVIALLQYTVGAAISSGQYRFRDLANQPLIYSILLVGVVAVTGIEVPVIIASTTELLGGMMIPAMLILLGTSLARLSVSDLKPAITIAIARLCIGLPASLIVIAALSLSGVEAGTVFLLAMMPTAIVNYVFAERYREDSRQVAGAVVVSTLLTFALLPALLWSAYAVSGQLPQ</sequence>
<evidence type="ECO:0000313" key="8">
    <source>
        <dbReference type="EMBL" id="MDA4844445.1"/>
    </source>
</evidence>
<feature type="transmembrane region" description="Helical" evidence="7">
    <location>
        <begin position="240"/>
        <end position="257"/>
    </location>
</feature>
<feature type="transmembrane region" description="Helical" evidence="7">
    <location>
        <begin position="34"/>
        <end position="54"/>
    </location>
</feature>
<keyword evidence="4 7" id="KW-0812">Transmembrane</keyword>
<dbReference type="EMBL" id="JAPJZH010000002">
    <property type="protein sequence ID" value="MDA4844445.1"/>
    <property type="molecule type" value="Genomic_DNA"/>
</dbReference>
<feature type="transmembrane region" description="Helical" evidence="7">
    <location>
        <begin position="155"/>
        <end position="176"/>
    </location>
</feature>
<dbReference type="Proteomes" id="UP001148313">
    <property type="component" value="Unassembled WGS sequence"/>
</dbReference>
<keyword evidence="2" id="KW-0813">Transport</keyword>
<protein>
    <submittedName>
        <fullName evidence="8">AEC family transporter</fullName>
    </submittedName>
</protein>
<organism evidence="8 9">
    <name type="scientific">Hoeflea poritis</name>
    <dbReference type="NCBI Taxonomy" id="2993659"/>
    <lineage>
        <taxon>Bacteria</taxon>
        <taxon>Pseudomonadati</taxon>
        <taxon>Pseudomonadota</taxon>
        <taxon>Alphaproteobacteria</taxon>
        <taxon>Hyphomicrobiales</taxon>
        <taxon>Rhizobiaceae</taxon>
        <taxon>Hoeflea</taxon>
    </lineage>
</organism>
<keyword evidence="5 7" id="KW-1133">Transmembrane helix</keyword>